<evidence type="ECO:0000256" key="3">
    <source>
        <dbReference type="SAM" id="MobiDB-lite"/>
    </source>
</evidence>
<dbReference type="Pfam" id="PF01555">
    <property type="entry name" value="N6_N4_Mtase"/>
    <property type="match status" value="1"/>
</dbReference>
<evidence type="ECO:0000313" key="5">
    <source>
        <dbReference type="EMBL" id="SVD54674.1"/>
    </source>
</evidence>
<organism evidence="5">
    <name type="scientific">marine metagenome</name>
    <dbReference type="NCBI Taxonomy" id="408172"/>
    <lineage>
        <taxon>unclassified sequences</taxon>
        <taxon>metagenomes</taxon>
        <taxon>ecological metagenomes</taxon>
    </lineage>
</organism>
<protein>
    <recommendedName>
        <fullName evidence="4">DNA methylase N-4/N-6 domain-containing protein</fullName>
    </recommendedName>
</protein>
<reference evidence="5" key="1">
    <citation type="submission" date="2018-05" db="EMBL/GenBank/DDBJ databases">
        <authorList>
            <person name="Lanie J.A."/>
            <person name="Ng W.-L."/>
            <person name="Kazmierczak K.M."/>
            <person name="Andrzejewski T.M."/>
            <person name="Davidsen T.M."/>
            <person name="Wayne K.J."/>
            <person name="Tettelin H."/>
            <person name="Glass J.I."/>
            <person name="Rusch D."/>
            <person name="Podicherti R."/>
            <person name="Tsui H.-C.T."/>
            <person name="Winkler M.E."/>
        </authorList>
    </citation>
    <scope>NUCLEOTIDE SEQUENCE</scope>
</reference>
<dbReference type="Gene3D" id="3.40.50.150">
    <property type="entry name" value="Vaccinia Virus protein VP39"/>
    <property type="match status" value="1"/>
</dbReference>
<feature type="domain" description="DNA methylase N-4/N-6" evidence="4">
    <location>
        <begin position="68"/>
        <end position="194"/>
    </location>
</feature>
<evidence type="ECO:0000256" key="2">
    <source>
        <dbReference type="ARBA" id="ARBA00022679"/>
    </source>
</evidence>
<dbReference type="GO" id="GO:0032259">
    <property type="term" value="P:methylation"/>
    <property type="evidence" value="ECO:0007669"/>
    <property type="project" value="UniProtKB-KW"/>
</dbReference>
<keyword evidence="2" id="KW-0808">Transferase</keyword>
<name>A0A382W7N9_9ZZZZ</name>
<proteinExistence type="predicted"/>
<dbReference type="EMBL" id="UINC01157596">
    <property type="protein sequence ID" value="SVD54674.1"/>
    <property type="molecule type" value="Genomic_DNA"/>
</dbReference>
<feature type="compositionally biased region" description="Basic and acidic residues" evidence="3">
    <location>
        <begin position="1"/>
        <end position="14"/>
    </location>
</feature>
<dbReference type="GO" id="GO:0008170">
    <property type="term" value="F:N-methyltransferase activity"/>
    <property type="evidence" value="ECO:0007669"/>
    <property type="project" value="InterPro"/>
</dbReference>
<evidence type="ECO:0000259" key="4">
    <source>
        <dbReference type="Pfam" id="PF01555"/>
    </source>
</evidence>
<gene>
    <name evidence="5" type="ORF">METZ01_LOCUS407528</name>
</gene>
<dbReference type="InterPro" id="IPR029063">
    <property type="entry name" value="SAM-dependent_MTases_sf"/>
</dbReference>
<dbReference type="InterPro" id="IPR002941">
    <property type="entry name" value="DNA_methylase_N4/N6"/>
</dbReference>
<accession>A0A382W7N9</accession>
<feature type="non-terminal residue" evidence="5">
    <location>
        <position position="267"/>
    </location>
</feature>
<dbReference type="SUPFAM" id="SSF53335">
    <property type="entry name" value="S-adenosyl-L-methionine-dependent methyltransferases"/>
    <property type="match status" value="1"/>
</dbReference>
<dbReference type="AlphaFoldDB" id="A0A382W7N9"/>
<evidence type="ECO:0000256" key="1">
    <source>
        <dbReference type="ARBA" id="ARBA00022603"/>
    </source>
</evidence>
<feature type="region of interest" description="Disordered" evidence="3">
    <location>
        <begin position="1"/>
        <end position="106"/>
    </location>
</feature>
<dbReference type="GO" id="GO:0003677">
    <property type="term" value="F:DNA binding"/>
    <property type="evidence" value="ECO:0007669"/>
    <property type="project" value="InterPro"/>
</dbReference>
<keyword evidence="1" id="KW-0489">Methyltransferase</keyword>
<feature type="compositionally biased region" description="Basic residues" evidence="3">
    <location>
        <begin position="73"/>
        <end position="85"/>
    </location>
</feature>
<sequence length="267" mass="30890">MEPTDNKKPPHQEEIELDAVDLEKIPKRVRKSKGKPAALKQKPVQPNKIFIPDEENRPRGTQKKLLPLPFEKSKKHPLRSGKFPKKSPTGFSQKDSTKKVYSRRHSSKSEMPYKAFSGKEGPFLLQVFQAASSSPHFTQGFHFYPGRMPVHMAKLLVEHFGNNGLLYDPFMGSGTVLLEGLLAGMRVAGNDLNPIARLITRERCRWLSLRNARRVWTEVEELRQGIEQEKLGKRRVQHTHAEWLQNRYPPHLLVEMLHWMERINQLP</sequence>